<keyword evidence="2" id="KW-1185">Reference proteome</keyword>
<dbReference type="AlphaFoldDB" id="A0A8J2FT22"/>
<evidence type="ECO:0000313" key="1">
    <source>
        <dbReference type="EMBL" id="CAF0702322.1"/>
    </source>
</evidence>
<reference evidence="1" key="1">
    <citation type="submission" date="2021-02" db="EMBL/GenBank/DDBJ databases">
        <authorList>
            <person name="Cremers G."/>
            <person name="Picone N."/>
        </authorList>
    </citation>
    <scope>NUCLEOTIDE SEQUENCE</scope>
    <source>
        <strain evidence="1">PQ17</strain>
    </source>
</reference>
<accession>A0A8J2FT22</accession>
<sequence length="79" mass="8759">MLFAGGGSDFGRVMLEEASPFSEVNCGEASLGAWVSSWTGGFVTFRSPWLRIGSAKELASLFFPCIFTMRLVFLWGRWV</sequence>
<proteinExistence type="predicted"/>
<name>A0A8J2FT22_9BACT</name>
<gene>
    <name evidence="1" type="ORF">MPNT_50036</name>
</gene>
<dbReference type="Proteomes" id="UP000663859">
    <property type="component" value="Unassembled WGS sequence"/>
</dbReference>
<evidence type="ECO:0000313" key="2">
    <source>
        <dbReference type="Proteomes" id="UP000663859"/>
    </source>
</evidence>
<comment type="caution">
    <text evidence="1">The sequence shown here is derived from an EMBL/GenBank/DDBJ whole genome shotgun (WGS) entry which is preliminary data.</text>
</comment>
<organism evidence="1 2">
    <name type="scientific">Candidatus Methylacidithermus pantelleriae</name>
    <dbReference type="NCBI Taxonomy" id="2744239"/>
    <lineage>
        <taxon>Bacteria</taxon>
        <taxon>Pseudomonadati</taxon>
        <taxon>Verrucomicrobiota</taxon>
        <taxon>Methylacidiphilae</taxon>
        <taxon>Methylacidiphilales</taxon>
        <taxon>Methylacidiphilaceae</taxon>
        <taxon>Candidatus Methylacidithermus</taxon>
    </lineage>
</organism>
<protein>
    <submittedName>
        <fullName evidence="1">Uncharacterized protein</fullName>
    </submittedName>
</protein>
<dbReference type="EMBL" id="CAJNOB010000045">
    <property type="protein sequence ID" value="CAF0702322.1"/>
    <property type="molecule type" value="Genomic_DNA"/>
</dbReference>